<dbReference type="CDD" id="cd19081">
    <property type="entry name" value="AKR_AKR9C1"/>
    <property type="match status" value="1"/>
</dbReference>
<dbReference type="RefSeq" id="WP_121795282.1">
    <property type="nucleotide sequence ID" value="NZ_RDBF01000013.1"/>
</dbReference>
<sequence>MSNLDLGPLVLGGNTFGWTADREQSFAVLDAFVAAGGTTIDTADVYSAWVPGNRGGDSETIIGEWLTSRGVRDRVQIATKVGMWNQQPGLSAANVRAAIDGSLRRLKTEYVDLYYAHQDDENATPDEISEVFDSLVQEGKVRALGLSNFSAERLRAVVEAADTAGRAPFSVSQDHYNLVERGFEQSLAPTLAELGLVEAPYYSLASGFLTGKYRPGTSVDSPRQGGAAAYADDPRNLDLLLVLERIAKENGLSIAAVSLAWLRQQPTVAAPIASARTPEQLVSLVESFALTLSPEELDALA</sequence>
<gene>
    <name evidence="2" type="ORF">D9V41_14380</name>
</gene>
<protein>
    <submittedName>
        <fullName evidence="2">Aldo/keto reductase</fullName>
    </submittedName>
</protein>
<reference evidence="2 3" key="1">
    <citation type="submission" date="2018-10" db="EMBL/GenBank/DDBJ databases">
        <title>Aeromicrobium sp. 9W16Y-2 whole genome shotgun sequence.</title>
        <authorList>
            <person name="Li F."/>
        </authorList>
    </citation>
    <scope>NUCLEOTIDE SEQUENCE [LARGE SCALE GENOMIC DNA]</scope>
    <source>
        <strain evidence="2 3">9W16Y-2</strain>
    </source>
</reference>
<accession>A0A3L8PHP0</accession>
<dbReference type="Proteomes" id="UP000282515">
    <property type="component" value="Unassembled WGS sequence"/>
</dbReference>
<dbReference type="OrthoDB" id="9768793at2"/>
<comment type="caution">
    <text evidence="2">The sequence shown here is derived from an EMBL/GenBank/DDBJ whole genome shotgun (WGS) entry which is preliminary data.</text>
</comment>
<dbReference type="InterPro" id="IPR023210">
    <property type="entry name" value="NADP_OxRdtase_dom"/>
</dbReference>
<name>A0A3L8PHP0_9ACTN</name>
<dbReference type="Gene3D" id="3.20.20.100">
    <property type="entry name" value="NADP-dependent oxidoreductase domain"/>
    <property type="match status" value="1"/>
</dbReference>
<evidence type="ECO:0000259" key="1">
    <source>
        <dbReference type="Pfam" id="PF00248"/>
    </source>
</evidence>
<dbReference type="InterPro" id="IPR036812">
    <property type="entry name" value="NAD(P)_OxRdtase_dom_sf"/>
</dbReference>
<organism evidence="2 3">
    <name type="scientific">Aeromicrobium phragmitis</name>
    <dbReference type="NCBI Taxonomy" id="2478914"/>
    <lineage>
        <taxon>Bacteria</taxon>
        <taxon>Bacillati</taxon>
        <taxon>Actinomycetota</taxon>
        <taxon>Actinomycetes</taxon>
        <taxon>Propionibacteriales</taxon>
        <taxon>Nocardioidaceae</taxon>
        <taxon>Aeromicrobium</taxon>
    </lineage>
</organism>
<dbReference type="PRINTS" id="PR00069">
    <property type="entry name" value="ALDKETRDTASE"/>
</dbReference>
<proteinExistence type="predicted"/>
<dbReference type="GO" id="GO:0016491">
    <property type="term" value="F:oxidoreductase activity"/>
    <property type="evidence" value="ECO:0007669"/>
    <property type="project" value="InterPro"/>
</dbReference>
<dbReference type="EMBL" id="RDBF01000013">
    <property type="protein sequence ID" value="RLV54786.1"/>
    <property type="molecule type" value="Genomic_DNA"/>
</dbReference>
<dbReference type="InterPro" id="IPR020471">
    <property type="entry name" value="AKR"/>
</dbReference>
<dbReference type="Pfam" id="PF00248">
    <property type="entry name" value="Aldo_ket_red"/>
    <property type="match status" value="1"/>
</dbReference>
<dbReference type="InterPro" id="IPR018170">
    <property type="entry name" value="Aldo/ket_reductase_CS"/>
</dbReference>
<dbReference type="AlphaFoldDB" id="A0A3L8PHP0"/>
<dbReference type="GO" id="GO:0005829">
    <property type="term" value="C:cytosol"/>
    <property type="evidence" value="ECO:0007669"/>
    <property type="project" value="TreeGrafter"/>
</dbReference>
<dbReference type="SUPFAM" id="SSF51430">
    <property type="entry name" value="NAD(P)-linked oxidoreductase"/>
    <property type="match status" value="1"/>
</dbReference>
<feature type="domain" description="NADP-dependent oxidoreductase" evidence="1">
    <location>
        <begin position="8"/>
        <end position="300"/>
    </location>
</feature>
<dbReference type="PROSITE" id="PS00062">
    <property type="entry name" value="ALDOKETO_REDUCTASE_2"/>
    <property type="match status" value="1"/>
</dbReference>
<evidence type="ECO:0000313" key="2">
    <source>
        <dbReference type="EMBL" id="RLV54786.1"/>
    </source>
</evidence>
<dbReference type="PANTHER" id="PTHR43364:SF6">
    <property type="entry name" value="OXIDOREDUCTASE-RELATED"/>
    <property type="match status" value="1"/>
</dbReference>
<keyword evidence="3" id="KW-1185">Reference proteome</keyword>
<evidence type="ECO:0000313" key="3">
    <source>
        <dbReference type="Proteomes" id="UP000282515"/>
    </source>
</evidence>
<dbReference type="InterPro" id="IPR050523">
    <property type="entry name" value="AKR_Detox_Biosynth"/>
</dbReference>
<dbReference type="PANTHER" id="PTHR43364">
    <property type="entry name" value="NADH-SPECIFIC METHYLGLYOXAL REDUCTASE-RELATED"/>
    <property type="match status" value="1"/>
</dbReference>